<dbReference type="PANTHER" id="PTHR33353:SF10">
    <property type="entry name" value="ENDO-BETA-1,4-GLUCANASE D"/>
    <property type="match status" value="1"/>
</dbReference>
<feature type="signal peptide" evidence="16">
    <location>
        <begin position="1"/>
        <end position="20"/>
    </location>
</feature>
<evidence type="ECO:0000313" key="18">
    <source>
        <dbReference type="EMBL" id="VWP01043.1"/>
    </source>
</evidence>
<dbReference type="GO" id="GO:0030245">
    <property type="term" value="P:cellulose catabolic process"/>
    <property type="evidence" value="ECO:0007669"/>
    <property type="project" value="UniProtKB-KW"/>
</dbReference>
<evidence type="ECO:0000256" key="14">
    <source>
        <dbReference type="ARBA" id="ARBA00045077"/>
    </source>
</evidence>
<comment type="similarity">
    <text evidence="13">Belongs to the polysaccharide monooxygenase AA9 family.</text>
</comment>
<evidence type="ECO:0000256" key="5">
    <source>
        <dbReference type="ARBA" id="ARBA00022729"/>
    </source>
</evidence>
<evidence type="ECO:0000256" key="15">
    <source>
        <dbReference type="ARBA" id="ARBA00047174"/>
    </source>
</evidence>
<keyword evidence="7" id="KW-0560">Oxidoreductase</keyword>
<protein>
    <recommendedName>
        <fullName evidence="15">lytic cellulose monooxygenase (C4-dehydrogenating)</fullName>
        <ecNumber evidence="15">1.14.99.56</ecNumber>
    </recommendedName>
</protein>
<feature type="chain" id="PRO_5023838923" description="lytic cellulose monooxygenase (C4-dehydrogenating)" evidence="16">
    <location>
        <begin position="21"/>
        <end position="274"/>
    </location>
</feature>
<dbReference type="Gene3D" id="2.70.50.70">
    <property type="match status" value="1"/>
</dbReference>
<dbReference type="InterPro" id="IPR005103">
    <property type="entry name" value="AA9_LPMO"/>
</dbReference>
<accession>A0A5K1K507</accession>
<comment type="subcellular location">
    <subcellularLocation>
        <location evidence="2">Secreted</location>
    </subcellularLocation>
</comment>
<keyword evidence="5 16" id="KW-0732">Signal</keyword>
<dbReference type="InterPro" id="IPR049892">
    <property type="entry name" value="AA9"/>
</dbReference>
<evidence type="ECO:0000256" key="11">
    <source>
        <dbReference type="ARBA" id="ARBA00023277"/>
    </source>
</evidence>
<evidence type="ECO:0000256" key="13">
    <source>
        <dbReference type="ARBA" id="ARBA00044502"/>
    </source>
</evidence>
<keyword evidence="6" id="KW-0136">Cellulose degradation</keyword>
<dbReference type="EMBL" id="LR729057">
    <property type="protein sequence ID" value="VWP01043.1"/>
    <property type="molecule type" value="Genomic_DNA"/>
</dbReference>
<proteinExistence type="inferred from homology"/>
<dbReference type="Pfam" id="PF03443">
    <property type="entry name" value="AA9"/>
    <property type="match status" value="1"/>
</dbReference>
<keyword evidence="3" id="KW-0964">Secreted</keyword>
<evidence type="ECO:0000256" key="3">
    <source>
        <dbReference type="ARBA" id="ARBA00022525"/>
    </source>
</evidence>
<feature type="domain" description="Auxiliary Activity family 9 catalytic" evidence="17">
    <location>
        <begin position="21"/>
        <end position="228"/>
    </location>
</feature>
<evidence type="ECO:0000256" key="16">
    <source>
        <dbReference type="SAM" id="SignalP"/>
    </source>
</evidence>
<dbReference type="PANTHER" id="PTHR33353">
    <property type="entry name" value="PUTATIVE (AFU_ORTHOLOGUE AFUA_1G12560)-RELATED"/>
    <property type="match status" value="1"/>
</dbReference>
<keyword evidence="11" id="KW-0119">Carbohydrate metabolism</keyword>
<keyword evidence="9" id="KW-0503">Monooxygenase</keyword>
<comment type="cofactor">
    <cofactor evidence="1">
        <name>Cu(2+)</name>
        <dbReference type="ChEBI" id="CHEBI:29036"/>
    </cofactor>
</comment>
<evidence type="ECO:0000256" key="2">
    <source>
        <dbReference type="ARBA" id="ARBA00004613"/>
    </source>
</evidence>
<organism evidence="18">
    <name type="scientific">Ganoderma boninense</name>
    <dbReference type="NCBI Taxonomy" id="34458"/>
    <lineage>
        <taxon>Eukaryota</taxon>
        <taxon>Fungi</taxon>
        <taxon>Dikarya</taxon>
        <taxon>Basidiomycota</taxon>
        <taxon>Agaricomycotina</taxon>
        <taxon>Agaricomycetes</taxon>
        <taxon>Polyporales</taxon>
        <taxon>Polyporaceae</taxon>
        <taxon>Ganoderma</taxon>
    </lineage>
</organism>
<evidence type="ECO:0000256" key="9">
    <source>
        <dbReference type="ARBA" id="ARBA00023033"/>
    </source>
</evidence>
<name>A0A5K1K507_9APHY</name>
<dbReference type="GO" id="GO:0046872">
    <property type="term" value="F:metal ion binding"/>
    <property type="evidence" value="ECO:0007669"/>
    <property type="project" value="UniProtKB-KW"/>
</dbReference>
<evidence type="ECO:0000256" key="8">
    <source>
        <dbReference type="ARBA" id="ARBA00023008"/>
    </source>
</evidence>
<comment type="catalytic activity">
    <reaction evidence="14">
        <text>[(1-&gt;4)-beta-D-glucosyl]n+m + reduced acceptor + O2 = 4-dehydro-beta-D-glucosyl-[(1-&gt;4)-beta-D-glucosyl]n-1 + [(1-&gt;4)-beta-D-glucosyl]m + acceptor + H2O.</text>
        <dbReference type="EC" id="1.14.99.56"/>
    </reaction>
</comment>
<dbReference type="GO" id="GO:0004497">
    <property type="term" value="F:monooxygenase activity"/>
    <property type="evidence" value="ECO:0007669"/>
    <property type="project" value="UniProtKB-KW"/>
</dbReference>
<evidence type="ECO:0000256" key="1">
    <source>
        <dbReference type="ARBA" id="ARBA00001973"/>
    </source>
</evidence>
<sequence>MRLFSAVFLSFFNYVSFVSGHGYVASITVDGKQYIGNTPYGGNSVPSPIRAITAVEPVKGTANLDISCGHGAQNGAALADASPGSTVSFKWVNSSGGDQWPHSVGPLMTYMASCAPGGCVTFNSLSAQWFKIQQSGLRADGTWAMQDLRDGLPVTVSLPPNIAPGEYLIRHEILALHSAQSIGGAEFYPSCAQLRVEGAQTGVPSSTVSLPGAYSDTDPGILFDPYGTTRDYPFPGPPVSQLVNEPPAVKVAVVDDDAAIDSLDEDVAVDGGTL</sequence>
<reference evidence="18" key="1">
    <citation type="submission" date="2019-10" db="EMBL/GenBank/DDBJ databases">
        <authorList>
            <person name="Nor Muhammad N."/>
        </authorList>
    </citation>
    <scope>NUCLEOTIDE SEQUENCE</scope>
</reference>
<dbReference type="GO" id="GO:0005576">
    <property type="term" value="C:extracellular region"/>
    <property type="evidence" value="ECO:0007669"/>
    <property type="project" value="UniProtKB-SubCell"/>
</dbReference>
<keyword evidence="10" id="KW-1015">Disulfide bond</keyword>
<keyword evidence="12" id="KW-0624">Polysaccharide degradation</keyword>
<dbReference type="AlphaFoldDB" id="A0A5K1K507"/>
<evidence type="ECO:0000256" key="12">
    <source>
        <dbReference type="ARBA" id="ARBA00023326"/>
    </source>
</evidence>
<evidence type="ECO:0000259" key="17">
    <source>
        <dbReference type="Pfam" id="PF03443"/>
    </source>
</evidence>
<gene>
    <name evidence="18" type="primary">Q4X0M4</name>
</gene>
<dbReference type="CDD" id="cd21175">
    <property type="entry name" value="LPMO_AA9"/>
    <property type="match status" value="1"/>
</dbReference>
<keyword evidence="8" id="KW-0186">Copper</keyword>
<evidence type="ECO:0000256" key="7">
    <source>
        <dbReference type="ARBA" id="ARBA00023002"/>
    </source>
</evidence>
<evidence type="ECO:0000256" key="6">
    <source>
        <dbReference type="ARBA" id="ARBA00023001"/>
    </source>
</evidence>
<evidence type="ECO:0000256" key="10">
    <source>
        <dbReference type="ARBA" id="ARBA00023157"/>
    </source>
</evidence>
<keyword evidence="4" id="KW-0479">Metal-binding</keyword>
<dbReference type="EC" id="1.14.99.56" evidence="15"/>
<evidence type="ECO:0000256" key="4">
    <source>
        <dbReference type="ARBA" id="ARBA00022723"/>
    </source>
</evidence>